<gene>
    <name evidence="1" type="ORF">DYI37_12065</name>
</gene>
<dbReference type="EMBL" id="QURL01000004">
    <property type="protein sequence ID" value="RFC63726.1"/>
    <property type="molecule type" value="Genomic_DNA"/>
</dbReference>
<dbReference type="Gene3D" id="3.20.20.80">
    <property type="entry name" value="Glycosidases"/>
    <property type="match status" value="1"/>
</dbReference>
<dbReference type="AlphaFoldDB" id="A0A371X3B8"/>
<keyword evidence="2" id="KW-1185">Reference proteome</keyword>
<accession>A0A371X3B8</accession>
<dbReference type="PANTHER" id="PTHR41244:SF1">
    <property type="entry name" value="GLYCOSYLTRANSFERASE"/>
    <property type="match status" value="1"/>
</dbReference>
<dbReference type="RefSeq" id="WP_116683455.1">
    <property type="nucleotide sequence ID" value="NZ_QURL01000004.1"/>
</dbReference>
<proteinExistence type="predicted"/>
<dbReference type="Pfam" id="PF14307">
    <property type="entry name" value="Glyco_tran_WbsX"/>
    <property type="match status" value="1"/>
</dbReference>
<organism evidence="1 2">
    <name type="scientific">Fulvimarina endophytica</name>
    <dbReference type="NCBI Taxonomy" id="2293836"/>
    <lineage>
        <taxon>Bacteria</taxon>
        <taxon>Pseudomonadati</taxon>
        <taxon>Pseudomonadota</taxon>
        <taxon>Alphaproteobacteria</taxon>
        <taxon>Hyphomicrobiales</taxon>
        <taxon>Aurantimonadaceae</taxon>
        <taxon>Fulvimarina</taxon>
    </lineage>
</organism>
<dbReference type="InterPro" id="IPR032719">
    <property type="entry name" value="WbsX"/>
</dbReference>
<name>A0A371X3B8_9HYPH</name>
<evidence type="ECO:0000313" key="2">
    <source>
        <dbReference type="Proteomes" id="UP000264310"/>
    </source>
</evidence>
<evidence type="ECO:0000313" key="1">
    <source>
        <dbReference type="EMBL" id="RFC63726.1"/>
    </source>
</evidence>
<protein>
    <recommendedName>
        <fullName evidence="3">Glycosyl hydrolase</fullName>
    </recommendedName>
</protein>
<evidence type="ECO:0008006" key="3">
    <source>
        <dbReference type="Google" id="ProtNLM"/>
    </source>
</evidence>
<dbReference type="PANTHER" id="PTHR41244">
    <property type="entry name" value="RHAMNAN SYNTHESIS F"/>
    <property type="match status" value="1"/>
</dbReference>
<comment type="caution">
    <text evidence="1">The sequence shown here is derived from an EMBL/GenBank/DDBJ whole genome shotgun (WGS) entry which is preliminary data.</text>
</comment>
<dbReference type="OrthoDB" id="9816424at2"/>
<sequence length="721" mass="82062">MVKRKHELAVSWNLEDLSEGAKWRGAIDAVTSDYVYGWTLLSTDPKKNVQLDISILGRHVAIIECSDFRGDVIELIGSDVRVGFRFDYNTLRGPITEELLARVKSTNAEMITGSELVQVYISGTDVRVPLVNDELCSINDFKKTLVKPKRPAGNTESERIRLRNTLINNPPTPQEPAAKIIAYYLPQFHPIPENDEWWGSGFTEWTNVSSARAYFKGHDQPHLPADFGYYDLRIGEIQRKQVETARKYGVSAFAYYFYWFSGTQILTMPIDRHVEENLDLDFCLCWANETWSRRWDGSEQDVLMEQSHTFESDVEFIRSCIRYFKSPKYLKIDGAPFLQVYRVSLMEKPVETIARWREIVRAEGFPDLHVCMVESFGLREPSKYGCDSSSQFPPHGVIAPRCNDKMEDLSQSFRGEIYDYEDIVRNEISHTDRTHLHFRGAMPSWDNTSRKGPNGNVFANAKPETFETWMKFLVDDAANRLPEECRFVFVNAWNEWAEGAHLEPDRRHGHGYLRAVRNSLTRQSQIQSALLLRKGPLNERDLEILREYVGSLINTNGVLTKLLSTSSVSAKLSRDSLFVEVTNELLAVRSSDDARLHLDSVNGNRGVRGKLNALTKSQSLELSGWLVTAAPKQMPLYVSLRKISSADSSPRYLASIETYIERPDVTEFLGLLDPYDCGFSFSGNLKNVEEGHYEIELICLESADGLSAIAYRTGFLASIGE</sequence>
<dbReference type="Proteomes" id="UP000264310">
    <property type="component" value="Unassembled WGS sequence"/>
</dbReference>
<reference evidence="1 2" key="1">
    <citation type="submission" date="2018-08" db="EMBL/GenBank/DDBJ databases">
        <title>Fulvimarina sp. 85, whole genome shotgun sequence.</title>
        <authorList>
            <person name="Tuo L."/>
        </authorList>
    </citation>
    <scope>NUCLEOTIDE SEQUENCE [LARGE SCALE GENOMIC DNA]</scope>
    <source>
        <strain evidence="1 2">85</strain>
    </source>
</reference>
<dbReference type="CDD" id="cd11579">
    <property type="entry name" value="Glyco_tran_WbsX"/>
    <property type="match status" value="1"/>
</dbReference>